<proteinExistence type="predicted"/>
<dbReference type="AlphaFoldDB" id="A0A0P7JPT2"/>
<dbReference type="Pfam" id="PF13704">
    <property type="entry name" value="Glyco_tranf_2_4"/>
    <property type="match status" value="1"/>
</dbReference>
<evidence type="ECO:0000313" key="2">
    <source>
        <dbReference type="EMBL" id="KPN63337.1"/>
    </source>
</evidence>
<comment type="caution">
    <text evidence="2">The sequence shown here is derived from an EMBL/GenBank/DDBJ whole genome shotgun (WGS) entry which is preliminary data.</text>
</comment>
<reference evidence="2 3" key="1">
    <citation type="submission" date="2015-09" db="EMBL/GenBank/DDBJ databases">
        <title>Draft genome sequence of Aliiroseovarius crassostreae CV919-312TSm, the causative agent of Roseovarius Oyster Disease (formerly Juvenile Oyster Disease).</title>
        <authorList>
            <person name="Kessner L."/>
            <person name="Spinard E."/>
            <person name="Nelson D."/>
        </authorList>
    </citation>
    <scope>NUCLEOTIDE SEQUENCE [LARGE SCALE GENOMIC DNA]</scope>
    <source>
        <strain evidence="2 3">CV919-312</strain>
    </source>
</reference>
<feature type="compositionally biased region" description="Basic and acidic residues" evidence="1">
    <location>
        <begin position="71"/>
        <end position="81"/>
    </location>
</feature>
<protein>
    <recommendedName>
        <fullName evidence="4">Glycosyl transferase family 2</fullName>
    </recommendedName>
</protein>
<sequence length="87" mass="9792">MIVGCMKNEAPYILEWVAYHRAMGIDKFLIYTNDCSDGTSEILDRLQDLGILQHRTMTIGRATPPAIRAEPVAEGKRDPKRGMGHSY</sequence>
<name>A0A0P7JPT2_9RHOB</name>
<accession>A0A0P7JPT2</accession>
<evidence type="ECO:0000256" key="1">
    <source>
        <dbReference type="SAM" id="MobiDB-lite"/>
    </source>
</evidence>
<dbReference type="EMBL" id="LKBA01000006">
    <property type="protein sequence ID" value="KPN63337.1"/>
    <property type="molecule type" value="Genomic_DNA"/>
</dbReference>
<evidence type="ECO:0008006" key="4">
    <source>
        <dbReference type="Google" id="ProtNLM"/>
    </source>
</evidence>
<evidence type="ECO:0000313" key="3">
    <source>
        <dbReference type="Proteomes" id="UP000050471"/>
    </source>
</evidence>
<feature type="region of interest" description="Disordered" evidence="1">
    <location>
        <begin position="64"/>
        <end position="87"/>
    </location>
</feature>
<dbReference type="Proteomes" id="UP000050471">
    <property type="component" value="Unassembled WGS sequence"/>
</dbReference>
<keyword evidence="3" id="KW-1185">Reference proteome</keyword>
<organism evidence="2 3">
    <name type="scientific">Aliiroseovarius crassostreae</name>
    <dbReference type="NCBI Taxonomy" id="154981"/>
    <lineage>
        <taxon>Bacteria</taxon>
        <taxon>Pseudomonadati</taxon>
        <taxon>Pseudomonadota</taxon>
        <taxon>Alphaproteobacteria</taxon>
        <taxon>Rhodobacterales</taxon>
        <taxon>Paracoccaceae</taxon>
        <taxon>Aliiroseovarius</taxon>
    </lineage>
</organism>
<dbReference type="STRING" id="154981.AKJ29_11715"/>
<gene>
    <name evidence="2" type="ORF">AKJ29_11715</name>
</gene>